<feature type="coiled-coil region" evidence="1">
    <location>
        <begin position="7"/>
        <end position="55"/>
    </location>
</feature>
<feature type="region of interest" description="Disordered" evidence="2">
    <location>
        <begin position="648"/>
        <end position="675"/>
    </location>
</feature>
<feature type="compositionally biased region" description="Polar residues" evidence="2">
    <location>
        <begin position="401"/>
        <end position="431"/>
    </location>
</feature>
<reference evidence="3" key="1">
    <citation type="submission" date="2018-12" db="EMBL/GenBank/DDBJ databases">
        <authorList>
            <person name="Syme R.A."/>
            <person name="Farfan-Caceres L."/>
            <person name="Lichtenzveig J."/>
        </authorList>
    </citation>
    <scope>NUCLEOTIDE SEQUENCE</scope>
    <source>
        <strain evidence="3">Al4</strain>
    </source>
</reference>
<reference evidence="3" key="2">
    <citation type="submission" date="2020-09" db="EMBL/GenBank/DDBJ databases">
        <title>Reference genome assembly for Australian Ascochyta lentis isolate Al4.</title>
        <authorList>
            <person name="Lee R.C."/>
            <person name="Farfan-Caceres L.M."/>
            <person name="Debler J.W."/>
            <person name="Williams A.H."/>
            <person name="Henares B.M."/>
        </authorList>
    </citation>
    <scope>NUCLEOTIDE SEQUENCE</scope>
    <source>
        <strain evidence="3">Al4</strain>
    </source>
</reference>
<feature type="compositionally biased region" description="Low complexity" evidence="2">
    <location>
        <begin position="705"/>
        <end position="718"/>
    </location>
</feature>
<name>A0A8H7MGT3_9PLEO</name>
<evidence type="ECO:0000313" key="3">
    <source>
        <dbReference type="EMBL" id="KAF9692707.1"/>
    </source>
</evidence>
<feature type="compositionally biased region" description="Polar residues" evidence="2">
    <location>
        <begin position="267"/>
        <end position="279"/>
    </location>
</feature>
<comment type="caution">
    <text evidence="3">The sequence shown here is derived from an EMBL/GenBank/DDBJ whole genome shotgun (WGS) entry which is preliminary data.</text>
</comment>
<gene>
    <name evidence="3" type="ORF">EKO04_009061</name>
</gene>
<feature type="region of interest" description="Disordered" evidence="2">
    <location>
        <begin position="397"/>
        <end position="448"/>
    </location>
</feature>
<feature type="compositionally biased region" description="Polar residues" evidence="2">
    <location>
        <begin position="318"/>
        <end position="329"/>
    </location>
</feature>
<dbReference type="OrthoDB" id="3797204at2759"/>
<sequence>MSQFETIENLKHLNKKLETEKEAALQRAARRYKDMMHANRRAERAERALEKEAWERRDDQIKATTLFRIYKETITALELAATQAQRSGPSEEQFQAMRATNARLEAAIVEQREDSVRLQTSAEETVRGLHVQFDAYKSQIKNEAAQHYEGRLAETKQQLSEEFSRKAQAGIMQIHKVHQACKAENESLKQKLKQATQMLEWQRKHTNQHTAEPVALQGQPRGAGIYAGFPLPPQQSPISVKETANKRRKLDSMGNAGIITPDRQSSRRNSTKPNASVSTPKMKAQNAFREQEETPQQWMTPSHLNMTPRQQKRPEPHTSPSQQSHGQPQTLPPHLQGIPQAEKLFSGFLQQLNLQRLSIGQTELGPQEALPLFNQWVAQKLGRQVLASSSDNIASRPVLQHSESSPLAFSQRESSSTGLQFPFLSTNTPLGPQTPTPPNMVPPSPGYSVDVARMQQVHQRDWQQQQGQLYGKLPSPDVAGQNLDNSLPILPTHYNTTSPLTLHNDEIHAQSNQLQASPYPKDLYRESQPAFQPENVDMYRSPEDSEPVQEMGGIGMLAETPNGDSPAVEGGNVSFEMDNTQLPFSSSDAQNLGSGFSLEEIRTTRGAAMQSLPSMQINHSDPNGYRNQQSHVAQLQQHPQFHAIDPALLSNPADSFNTPSSSHDHFPPLQRSMNQTTAPFDHSLHQAPLLHQPMSQKRSIPPPSSRSTPATSTRSTPAPAGPCPVVCLHCHENWWNDSCDAGEPCQNCVGSGTACQRPQCLNFAMGTCNKAQCQRVHEGDMRYRNVVAKPKTLKRIGKKGEQRPSPRMLTFQQG</sequence>
<feature type="region of interest" description="Disordered" evidence="2">
    <location>
        <begin position="691"/>
        <end position="719"/>
    </location>
</feature>
<feature type="compositionally biased region" description="Pro residues" evidence="2">
    <location>
        <begin position="432"/>
        <end position="445"/>
    </location>
</feature>
<keyword evidence="4" id="KW-1185">Reference proteome</keyword>
<feature type="region of interest" description="Disordered" evidence="2">
    <location>
        <begin position="230"/>
        <end position="335"/>
    </location>
</feature>
<keyword evidence="1" id="KW-0175">Coiled coil</keyword>
<accession>A0A8H7MGT3</accession>
<protein>
    <recommendedName>
        <fullName evidence="5">C3H1-type domain-containing protein</fullName>
    </recommendedName>
</protein>
<organism evidence="3 4">
    <name type="scientific">Ascochyta lentis</name>
    <dbReference type="NCBI Taxonomy" id="205686"/>
    <lineage>
        <taxon>Eukaryota</taxon>
        <taxon>Fungi</taxon>
        <taxon>Dikarya</taxon>
        <taxon>Ascomycota</taxon>
        <taxon>Pezizomycotina</taxon>
        <taxon>Dothideomycetes</taxon>
        <taxon>Pleosporomycetidae</taxon>
        <taxon>Pleosporales</taxon>
        <taxon>Pleosporineae</taxon>
        <taxon>Didymellaceae</taxon>
        <taxon>Ascochyta</taxon>
    </lineage>
</organism>
<evidence type="ECO:0000313" key="4">
    <source>
        <dbReference type="Proteomes" id="UP000651452"/>
    </source>
</evidence>
<evidence type="ECO:0000256" key="2">
    <source>
        <dbReference type="SAM" id="MobiDB-lite"/>
    </source>
</evidence>
<feature type="compositionally biased region" description="Polar residues" evidence="2">
    <location>
        <begin position="652"/>
        <end position="661"/>
    </location>
</feature>
<dbReference type="EMBL" id="RZGK01000017">
    <property type="protein sequence ID" value="KAF9692707.1"/>
    <property type="molecule type" value="Genomic_DNA"/>
</dbReference>
<dbReference type="AlphaFoldDB" id="A0A8H7MGT3"/>
<feature type="coiled-coil region" evidence="1">
    <location>
        <begin position="178"/>
        <end position="205"/>
    </location>
</feature>
<proteinExistence type="predicted"/>
<feature type="compositionally biased region" description="Polar residues" evidence="2">
    <location>
        <begin position="294"/>
        <end position="309"/>
    </location>
</feature>
<dbReference type="Proteomes" id="UP000651452">
    <property type="component" value="Unassembled WGS sequence"/>
</dbReference>
<evidence type="ECO:0008006" key="5">
    <source>
        <dbReference type="Google" id="ProtNLM"/>
    </source>
</evidence>
<evidence type="ECO:0000256" key="1">
    <source>
        <dbReference type="SAM" id="Coils"/>
    </source>
</evidence>